<evidence type="ECO:0000313" key="1">
    <source>
        <dbReference type="EMBL" id="KAH9302987.1"/>
    </source>
</evidence>
<dbReference type="Proteomes" id="UP000824469">
    <property type="component" value="Unassembled WGS sequence"/>
</dbReference>
<dbReference type="EMBL" id="JAHRHJ020000009">
    <property type="protein sequence ID" value="KAH9302987.1"/>
    <property type="molecule type" value="Genomic_DNA"/>
</dbReference>
<sequence length="156" mass="17881">MQKRNKLRSSNKWIPWWRRDIDNLELHQLVEFVDALKTFKERVIEVVQGKESKKCNDKHPNEMEAAQMAQVQPYQPHLWDDEQGAFINTQSVMGSSSLNGSNHASNPPLMLQDGNEWSFLTYGNPSIFNEGMPSHLLMPDEGCLPLSAVMSDLQRV</sequence>
<protein>
    <submittedName>
        <fullName evidence="1">Uncharacterized protein</fullName>
    </submittedName>
</protein>
<comment type="caution">
    <text evidence="1">The sequence shown here is derived from an EMBL/GenBank/DDBJ whole genome shotgun (WGS) entry which is preliminary data.</text>
</comment>
<dbReference type="AlphaFoldDB" id="A0AA38CNB5"/>
<keyword evidence="2" id="KW-1185">Reference proteome</keyword>
<proteinExistence type="predicted"/>
<name>A0AA38CNB5_TAXCH</name>
<accession>A0AA38CNB5</accession>
<gene>
    <name evidence="1" type="ORF">KI387_014570</name>
</gene>
<organism evidence="1 2">
    <name type="scientific">Taxus chinensis</name>
    <name type="common">Chinese yew</name>
    <name type="synonym">Taxus wallichiana var. chinensis</name>
    <dbReference type="NCBI Taxonomy" id="29808"/>
    <lineage>
        <taxon>Eukaryota</taxon>
        <taxon>Viridiplantae</taxon>
        <taxon>Streptophyta</taxon>
        <taxon>Embryophyta</taxon>
        <taxon>Tracheophyta</taxon>
        <taxon>Spermatophyta</taxon>
        <taxon>Pinopsida</taxon>
        <taxon>Pinidae</taxon>
        <taxon>Conifers II</taxon>
        <taxon>Cupressales</taxon>
        <taxon>Taxaceae</taxon>
        <taxon>Taxus</taxon>
    </lineage>
</organism>
<reference evidence="1 2" key="1">
    <citation type="journal article" date="2021" name="Nat. Plants">
        <title>The Taxus genome provides insights into paclitaxel biosynthesis.</title>
        <authorList>
            <person name="Xiong X."/>
            <person name="Gou J."/>
            <person name="Liao Q."/>
            <person name="Li Y."/>
            <person name="Zhou Q."/>
            <person name="Bi G."/>
            <person name="Li C."/>
            <person name="Du R."/>
            <person name="Wang X."/>
            <person name="Sun T."/>
            <person name="Guo L."/>
            <person name="Liang H."/>
            <person name="Lu P."/>
            <person name="Wu Y."/>
            <person name="Zhang Z."/>
            <person name="Ro D.K."/>
            <person name="Shang Y."/>
            <person name="Huang S."/>
            <person name="Yan J."/>
        </authorList>
    </citation>
    <scope>NUCLEOTIDE SEQUENCE [LARGE SCALE GENOMIC DNA]</scope>
    <source>
        <strain evidence="1">Ta-2019</strain>
    </source>
</reference>
<evidence type="ECO:0000313" key="2">
    <source>
        <dbReference type="Proteomes" id="UP000824469"/>
    </source>
</evidence>
<feature type="non-terminal residue" evidence="1">
    <location>
        <position position="156"/>
    </location>
</feature>